<comment type="similarity">
    <text evidence="6">Belongs to the cytochrome P450 family.</text>
</comment>
<evidence type="ECO:0000313" key="8">
    <source>
        <dbReference type="EMBL" id="QKX53919.1"/>
    </source>
</evidence>
<dbReference type="InterPro" id="IPR002401">
    <property type="entry name" value="Cyt_P450_E_grp-I"/>
</dbReference>
<dbReference type="PROSITE" id="PS00086">
    <property type="entry name" value="CYTOCHROME_P450"/>
    <property type="match status" value="1"/>
</dbReference>
<dbReference type="OrthoDB" id="3934656at2759"/>
<dbReference type="PANTHER" id="PTHR24305">
    <property type="entry name" value="CYTOCHROME P450"/>
    <property type="match status" value="1"/>
</dbReference>
<keyword evidence="2 5" id="KW-0479">Metal-binding</keyword>
<keyword evidence="3 6" id="KW-0560">Oxidoreductase</keyword>
<keyword evidence="6" id="KW-0503">Monooxygenase</keyword>
<reference evidence="9" key="1">
    <citation type="submission" date="2020-06" db="EMBL/GenBank/DDBJ databases">
        <title>A chromosome-scale genome assembly of Talaromyces rugulosus W13939.</title>
        <authorList>
            <person name="Wang B."/>
            <person name="Guo L."/>
            <person name="Ye K."/>
            <person name="Wang L."/>
        </authorList>
    </citation>
    <scope>NUCLEOTIDE SEQUENCE [LARGE SCALE GENOMIC DNA]</scope>
    <source>
        <strain evidence="9">W13939</strain>
    </source>
</reference>
<dbReference type="GO" id="GO:0020037">
    <property type="term" value="F:heme binding"/>
    <property type="evidence" value="ECO:0007669"/>
    <property type="project" value="InterPro"/>
</dbReference>
<evidence type="ECO:0000256" key="3">
    <source>
        <dbReference type="ARBA" id="ARBA00023002"/>
    </source>
</evidence>
<dbReference type="SUPFAM" id="SSF48264">
    <property type="entry name" value="Cytochrome P450"/>
    <property type="match status" value="1"/>
</dbReference>
<dbReference type="GO" id="GO:0016705">
    <property type="term" value="F:oxidoreductase activity, acting on paired donors, with incorporation or reduction of molecular oxygen"/>
    <property type="evidence" value="ECO:0007669"/>
    <property type="project" value="InterPro"/>
</dbReference>
<dbReference type="Gene3D" id="1.10.630.10">
    <property type="entry name" value="Cytochrome P450"/>
    <property type="match status" value="2"/>
</dbReference>
<name>A0A7H8QIZ6_TALRU</name>
<gene>
    <name evidence="8" type="ORF">TRUGW13939_00999</name>
</gene>
<evidence type="ECO:0000256" key="2">
    <source>
        <dbReference type="ARBA" id="ARBA00022723"/>
    </source>
</evidence>
<dbReference type="GO" id="GO:0005506">
    <property type="term" value="F:iron ion binding"/>
    <property type="evidence" value="ECO:0007669"/>
    <property type="project" value="InterPro"/>
</dbReference>
<keyword evidence="9" id="KW-1185">Reference proteome</keyword>
<dbReference type="KEGG" id="trg:TRUGW13939_00999"/>
<proteinExistence type="inferred from homology"/>
<dbReference type="PRINTS" id="PR00463">
    <property type="entry name" value="EP450I"/>
</dbReference>
<dbReference type="AlphaFoldDB" id="A0A7H8QIZ6"/>
<dbReference type="EMBL" id="CP055898">
    <property type="protein sequence ID" value="QKX53919.1"/>
    <property type="molecule type" value="Genomic_DNA"/>
</dbReference>
<feature type="signal peptide" evidence="7">
    <location>
        <begin position="1"/>
        <end position="23"/>
    </location>
</feature>
<evidence type="ECO:0000256" key="4">
    <source>
        <dbReference type="ARBA" id="ARBA00023004"/>
    </source>
</evidence>
<keyword evidence="5 6" id="KW-0349">Heme</keyword>
<dbReference type="RefSeq" id="XP_035340098.1">
    <property type="nucleotide sequence ID" value="XM_035484205.1"/>
</dbReference>
<dbReference type="PANTHER" id="PTHR24305:SF190">
    <property type="entry name" value="P450, PUTATIVE (EUROFUNG)-RELATED"/>
    <property type="match status" value="1"/>
</dbReference>
<evidence type="ECO:0008006" key="10">
    <source>
        <dbReference type="Google" id="ProtNLM"/>
    </source>
</evidence>
<dbReference type="Pfam" id="PF00067">
    <property type="entry name" value="p450"/>
    <property type="match status" value="2"/>
</dbReference>
<evidence type="ECO:0000256" key="1">
    <source>
        <dbReference type="ARBA" id="ARBA00001971"/>
    </source>
</evidence>
<keyword evidence="4 5" id="KW-0408">Iron</keyword>
<keyword evidence="7" id="KW-0732">Signal</keyword>
<dbReference type="InterPro" id="IPR036396">
    <property type="entry name" value="Cyt_P450_sf"/>
</dbReference>
<protein>
    <recommendedName>
        <fullName evidence="10">Cytochrome P450</fullName>
    </recommendedName>
</protein>
<dbReference type="InterPro" id="IPR050121">
    <property type="entry name" value="Cytochrome_P450_monoxygenase"/>
</dbReference>
<dbReference type="PRINTS" id="PR00385">
    <property type="entry name" value="P450"/>
</dbReference>
<organism evidence="8 9">
    <name type="scientific">Talaromyces rugulosus</name>
    <name type="common">Penicillium rugulosum</name>
    <dbReference type="NCBI Taxonomy" id="121627"/>
    <lineage>
        <taxon>Eukaryota</taxon>
        <taxon>Fungi</taxon>
        <taxon>Dikarya</taxon>
        <taxon>Ascomycota</taxon>
        <taxon>Pezizomycotina</taxon>
        <taxon>Eurotiomycetes</taxon>
        <taxon>Eurotiomycetidae</taxon>
        <taxon>Eurotiales</taxon>
        <taxon>Trichocomaceae</taxon>
        <taxon>Talaromyces</taxon>
        <taxon>Talaromyces sect. Islandici</taxon>
    </lineage>
</organism>
<feature type="chain" id="PRO_5028981707" description="Cytochrome P450" evidence="7">
    <location>
        <begin position="24"/>
        <end position="369"/>
    </location>
</feature>
<dbReference type="InterPro" id="IPR001128">
    <property type="entry name" value="Cyt_P450"/>
</dbReference>
<accession>A0A7H8QIZ6</accession>
<evidence type="ECO:0000313" key="9">
    <source>
        <dbReference type="Proteomes" id="UP000509510"/>
    </source>
</evidence>
<comment type="cofactor">
    <cofactor evidence="1 5">
        <name>heme</name>
        <dbReference type="ChEBI" id="CHEBI:30413"/>
    </cofactor>
</comment>
<dbReference type="Proteomes" id="UP000509510">
    <property type="component" value="Chromosome I"/>
</dbReference>
<dbReference type="GeneID" id="55988512"/>
<dbReference type="InterPro" id="IPR017972">
    <property type="entry name" value="Cyt_P450_CS"/>
</dbReference>
<evidence type="ECO:0000256" key="6">
    <source>
        <dbReference type="RuleBase" id="RU000461"/>
    </source>
</evidence>
<dbReference type="GO" id="GO:0004497">
    <property type="term" value="F:monooxygenase activity"/>
    <property type="evidence" value="ECO:0007669"/>
    <property type="project" value="UniProtKB-KW"/>
</dbReference>
<sequence>MILPFVLFWVFLVFLLSRQLSWSRRIPGPRIARYTNLWYCWQILKSDFHWTNIKLHEEKGRVNFPPINDPDATKIIYGHGSHLEKSEWFDELSSEKMPIDLPHWLQCYAFDVIAHITFGERFGFLDKGEDIQHLIQILDVGFTASSLLGLLLWLQPLALRLLAMVGGHEAGVIDTFNKKKVKEAKTEKSDVSENGPMTMVRKMILAQRAPEDTRGITDVDIETTCGANVGAGSDTTSLTLSAVLFYLYRNPVCLERANVGCNSWVLHQNKEIYGEDADQYRPDRWLSDDNEKLKTMEQFFMPFGLGARTCIGKNISLLEINKVVPMLVRDFNIEFVTKDGDPLKADILPGKNRWFVKPEGLYARLKRRS</sequence>
<feature type="binding site" description="axial binding residue" evidence="5">
    <location>
        <position position="310"/>
    </location>
    <ligand>
        <name>heme</name>
        <dbReference type="ChEBI" id="CHEBI:30413"/>
    </ligand>
    <ligandPart>
        <name>Fe</name>
        <dbReference type="ChEBI" id="CHEBI:18248"/>
    </ligandPart>
</feature>
<evidence type="ECO:0000256" key="7">
    <source>
        <dbReference type="SAM" id="SignalP"/>
    </source>
</evidence>
<evidence type="ECO:0000256" key="5">
    <source>
        <dbReference type="PIRSR" id="PIRSR602401-1"/>
    </source>
</evidence>